<dbReference type="Pfam" id="PF13962">
    <property type="entry name" value="PGG"/>
    <property type="match status" value="1"/>
</dbReference>
<dbReference type="GO" id="GO:0016020">
    <property type="term" value="C:membrane"/>
    <property type="evidence" value="ECO:0007669"/>
    <property type="project" value="UniProtKB-SubCell"/>
</dbReference>
<feature type="transmembrane region" description="Helical" evidence="8">
    <location>
        <begin position="627"/>
        <end position="648"/>
    </location>
</feature>
<dbReference type="SMART" id="SM00248">
    <property type="entry name" value="ANK"/>
    <property type="match status" value="6"/>
</dbReference>
<feature type="domain" description="PGG" evidence="9">
    <location>
        <begin position="460"/>
        <end position="573"/>
    </location>
</feature>
<reference evidence="11" key="1">
    <citation type="submission" date="2024-06" db="EMBL/GenBank/DDBJ databases">
        <authorList>
            <person name="Ryan C."/>
        </authorList>
    </citation>
    <scope>NUCLEOTIDE SEQUENCE [LARGE SCALE GENOMIC DNA]</scope>
</reference>
<dbReference type="PANTHER" id="PTHR24186">
    <property type="entry name" value="PROTEIN PHOSPHATASE 1 REGULATORY SUBUNIT"/>
    <property type="match status" value="1"/>
</dbReference>
<gene>
    <name evidence="10" type="ORF">URODEC1_LOCUS113108</name>
</gene>
<protein>
    <recommendedName>
        <fullName evidence="9">PGG domain-containing protein</fullName>
    </recommendedName>
</protein>
<dbReference type="SUPFAM" id="SSF48403">
    <property type="entry name" value="Ankyrin repeat"/>
    <property type="match status" value="1"/>
</dbReference>
<dbReference type="Gene3D" id="1.25.40.20">
    <property type="entry name" value="Ankyrin repeat-containing domain"/>
    <property type="match status" value="1"/>
</dbReference>
<reference evidence="10 11" key="2">
    <citation type="submission" date="2024-10" db="EMBL/GenBank/DDBJ databases">
        <authorList>
            <person name="Ryan C."/>
        </authorList>
    </citation>
    <scope>NUCLEOTIDE SEQUENCE [LARGE SCALE GENOMIC DNA]</scope>
</reference>
<dbReference type="EMBL" id="OZ075118">
    <property type="protein sequence ID" value="CAL5088988.1"/>
    <property type="molecule type" value="Genomic_DNA"/>
</dbReference>
<evidence type="ECO:0000313" key="10">
    <source>
        <dbReference type="EMBL" id="CAL5088988.1"/>
    </source>
</evidence>
<proteinExistence type="predicted"/>
<keyword evidence="3" id="KW-0677">Repeat</keyword>
<sequence length="669" mass="71927">MHPSLLMASSSSDLEVLKALLNWGNAPTPQVVVEVPAADEARRSISIADQPAAAPSAESSLLLEGVTPGGDTALHVLAKSGSSGEGALDCAYVIFSRAQHLMDRPNRMGDTPLHCAVRAGNRAMVSCLVDFVKGSGQDGSEKAKAMLRRQNLSGETALHAAIRAGSEEVVLLLLAEDPELARVPPGEGTSPLYLAVLLRQIRLAQILHEKDSRLSYSGQFGQNALHAAVITGKELTEKVLEWNKDLTTLMDGKGSTPLHIAAALPGGNRKGSVCSQTFEANTTALYQPDNDGLFPIHVAASLGEQGTIAMFLKKCPSSAGLCDTKGRTFLHVAVEKKMMHVVSYACTKGSLTWILNMQDNVGNTALHLAVQAGSLRLFSALLGKQEVNLNLSNAKGQTPLDISLYNIPPGLSYNQDSEVLIYHALKVTGATSGASRRDHFRDSHNDAHGVNSDYNIKELEQMKELTQTLCVGSVLIATVTFGATFALPGGYRSEDHPKGGTPILAGRYSFDAFMIANTLAFIFSSMATVSLMRSGSPMINRLSRRVYISIASFLVETSVSCLVAAFALGVYAVLASVARRTAIAICVMSPFVVVCIKAELWIKWAILARPFFVRMGPIWTTREYTRILVGNLLVGFWPFILIFIWAAYGRDHLSSKLEPPPAQPPAPFT</sequence>
<evidence type="ECO:0000256" key="1">
    <source>
        <dbReference type="ARBA" id="ARBA00004141"/>
    </source>
</evidence>
<feature type="transmembrane region" description="Helical" evidence="8">
    <location>
        <begin position="508"/>
        <end position="532"/>
    </location>
</feature>
<evidence type="ECO:0000256" key="3">
    <source>
        <dbReference type="ARBA" id="ARBA00022737"/>
    </source>
</evidence>
<feature type="repeat" description="ANK" evidence="7">
    <location>
        <begin position="361"/>
        <end position="394"/>
    </location>
</feature>
<dbReference type="InterPro" id="IPR002110">
    <property type="entry name" value="Ankyrin_rpt"/>
</dbReference>
<keyword evidence="5 7" id="KW-0040">ANK repeat</keyword>
<dbReference type="Proteomes" id="UP001497457">
    <property type="component" value="Chromosome 8b"/>
</dbReference>
<dbReference type="PANTHER" id="PTHR24186:SF50">
    <property type="entry name" value="ANKYRIN REPEAT-CONTAINING PROTEIN ITN1-LIKE ISOFORM X1"/>
    <property type="match status" value="1"/>
</dbReference>
<evidence type="ECO:0000256" key="6">
    <source>
        <dbReference type="ARBA" id="ARBA00023136"/>
    </source>
</evidence>
<dbReference type="AlphaFoldDB" id="A0ABC9G7X1"/>
<dbReference type="InterPro" id="IPR036770">
    <property type="entry name" value="Ankyrin_rpt-contain_sf"/>
</dbReference>
<feature type="transmembrane region" description="Helical" evidence="8">
    <location>
        <begin position="553"/>
        <end position="575"/>
    </location>
</feature>
<evidence type="ECO:0000256" key="2">
    <source>
        <dbReference type="ARBA" id="ARBA00022692"/>
    </source>
</evidence>
<evidence type="ECO:0000256" key="7">
    <source>
        <dbReference type="PROSITE-ProRule" id="PRU00023"/>
    </source>
</evidence>
<evidence type="ECO:0000259" key="9">
    <source>
        <dbReference type="Pfam" id="PF13962"/>
    </source>
</evidence>
<accession>A0ABC9G7X1</accession>
<evidence type="ECO:0000256" key="8">
    <source>
        <dbReference type="SAM" id="Phobius"/>
    </source>
</evidence>
<dbReference type="InterPro" id="IPR026961">
    <property type="entry name" value="PGG_dom"/>
</dbReference>
<keyword evidence="2 8" id="KW-0812">Transmembrane</keyword>
<dbReference type="Pfam" id="PF12796">
    <property type="entry name" value="Ank_2"/>
    <property type="match status" value="1"/>
</dbReference>
<evidence type="ECO:0000256" key="5">
    <source>
        <dbReference type="ARBA" id="ARBA00023043"/>
    </source>
</evidence>
<comment type="subcellular location">
    <subcellularLocation>
        <location evidence="1">Membrane</location>
        <topology evidence="1">Multi-pass membrane protein</topology>
    </subcellularLocation>
</comment>
<keyword evidence="11" id="KW-1185">Reference proteome</keyword>
<dbReference type="PROSITE" id="PS50088">
    <property type="entry name" value="ANK_REPEAT"/>
    <property type="match status" value="2"/>
</dbReference>
<feature type="transmembrane region" description="Helical" evidence="8">
    <location>
        <begin position="581"/>
        <end position="606"/>
    </location>
</feature>
<evidence type="ECO:0000256" key="4">
    <source>
        <dbReference type="ARBA" id="ARBA00022989"/>
    </source>
</evidence>
<dbReference type="PROSITE" id="PS50297">
    <property type="entry name" value="ANK_REP_REGION"/>
    <property type="match status" value="1"/>
</dbReference>
<feature type="repeat" description="ANK" evidence="7">
    <location>
        <begin position="153"/>
        <end position="174"/>
    </location>
</feature>
<name>A0ABC9G7X1_9POAL</name>
<keyword evidence="6 8" id="KW-0472">Membrane</keyword>
<organism evidence="10 11">
    <name type="scientific">Urochloa decumbens</name>
    <dbReference type="NCBI Taxonomy" id="240449"/>
    <lineage>
        <taxon>Eukaryota</taxon>
        <taxon>Viridiplantae</taxon>
        <taxon>Streptophyta</taxon>
        <taxon>Embryophyta</taxon>
        <taxon>Tracheophyta</taxon>
        <taxon>Spermatophyta</taxon>
        <taxon>Magnoliopsida</taxon>
        <taxon>Liliopsida</taxon>
        <taxon>Poales</taxon>
        <taxon>Poaceae</taxon>
        <taxon>PACMAD clade</taxon>
        <taxon>Panicoideae</taxon>
        <taxon>Panicodae</taxon>
        <taxon>Paniceae</taxon>
        <taxon>Melinidinae</taxon>
        <taxon>Urochloa</taxon>
    </lineage>
</organism>
<keyword evidence="4 8" id="KW-1133">Transmembrane helix</keyword>
<evidence type="ECO:0000313" key="11">
    <source>
        <dbReference type="Proteomes" id="UP001497457"/>
    </source>
</evidence>
<dbReference type="Pfam" id="PF13857">
    <property type="entry name" value="Ank_5"/>
    <property type="match status" value="1"/>
</dbReference>